<dbReference type="EMBL" id="JBDZYD010000016">
    <property type="protein sequence ID" value="MEQ0564705.1"/>
    <property type="molecule type" value="Genomic_DNA"/>
</dbReference>
<dbReference type="PROSITE" id="PS50977">
    <property type="entry name" value="HTH_TETR_2"/>
    <property type="match status" value="1"/>
</dbReference>
<name>A0ABV0LQX7_9PSEU</name>
<keyword evidence="2 4" id="KW-0238">DNA-binding</keyword>
<evidence type="ECO:0000313" key="6">
    <source>
        <dbReference type="EMBL" id="MEQ0564705.1"/>
    </source>
</evidence>
<dbReference type="Proteomes" id="UP001440984">
    <property type="component" value="Unassembled WGS sequence"/>
</dbReference>
<comment type="caution">
    <text evidence="6">The sequence shown here is derived from an EMBL/GenBank/DDBJ whole genome shotgun (WGS) entry which is preliminary data.</text>
</comment>
<dbReference type="Gene3D" id="1.10.357.10">
    <property type="entry name" value="Tetracycline Repressor, domain 2"/>
    <property type="match status" value="1"/>
</dbReference>
<organism evidence="6 7">
    <name type="scientific">Amycolatopsis melonis</name>
    <dbReference type="NCBI Taxonomy" id="3156488"/>
    <lineage>
        <taxon>Bacteria</taxon>
        <taxon>Bacillati</taxon>
        <taxon>Actinomycetota</taxon>
        <taxon>Actinomycetes</taxon>
        <taxon>Pseudonocardiales</taxon>
        <taxon>Pseudonocardiaceae</taxon>
        <taxon>Amycolatopsis</taxon>
    </lineage>
</organism>
<evidence type="ECO:0000256" key="1">
    <source>
        <dbReference type="ARBA" id="ARBA00023015"/>
    </source>
</evidence>
<protein>
    <submittedName>
        <fullName evidence="6">TetR/AcrR family transcriptional regulator</fullName>
    </submittedName>
</protein>
<proteinExistence type="predicted"/>
<evidence type="ECO:0000259" key="5">
    <source>
        <dbReference type="PROSITE" id="PS50977"/>
    </source>
</evidence>
<evidence type="ECO:0000256" key="2">
    <source>
        <dbReference type="ARBA" id="ARBA00023125"/>
    </source>
</evidence>
<reference evidence="6 7" key="1">
    <citation type="submission" date="2024-05" db="EMBL/GenBank/DDBJ databases">
        <authorList>
            <person name="Zhao H."/>
            <person name="Xu Y."/>
            <person name="Lin S."/>
            <person name="Spain J.C."/>
            <person name="Zhou N.-Y."/>
        </authorList>
    </citation>
    <scope>NUCLEOTIDE SEQUENCE [LARGE SCALE GENOMIC DNA]</scope>
    <source>
        <strain evidence="6 7">NEAU-NG30</strain>
    </source>
</reference>
<feature type="domain" description="HTH tetR-type" evidence="5">
    <location>
        <begin position="8"/>
        <end position="66"/>
    </location>
</feature>
<keyword evidence="1" id="KW-0805">Transcription regulation</keyword>
<dbReference type="InterPro" id="IPR009057">
    <property type="entry name" value="Homeodomain-like_sf"/>
</dbReference>
<sequence length="201" mass="22115">MSRDNQKQRTRTALLDAAAGLIREGRPMTVANVAEAAMVSTATAYRYFPNPQSLWSELAERSAEGVHIEELVGRTGDDPAERIDAVIRYVADLQFGDEAYWRALVRANLDRWFEQGGGSPEAPVRGESRIRMTRQALAPLEGKLPPEVHRRLTMALMLVYGAESLIVTRDACHLDPEEATEVMRWAAQALVKAAGAEGTPG</sequence>
<accession>A0ABV0LQX7</accession>
<dbReference type="SUPFAM" id="SSF46689">
    <property type="entry name" value="Homeodomain-like"/>
    <property type="match status" value="1"/>
</dbReference>
<evidence type="ECO:0000256" key="3">
    <source>
        <dbReference type="ARBA" id="ARBA00023163"/>
    </source>
</evidence>
<dbReference type="InterPro" id="IPR001647">
    <property type="entry name" value="HTH_TetR"/>
</dbReference>
<feature type="DNA-binding region" description="H-T-H motif" evidence="4">
    <location>
        <begin position="29"/>
        <end position="48"/>
    </location>
</feature>
<evidence type="ECO:0000256" key="4">
    <source>
        <dbReference type="PROSITE-ProRule" id="PRU00335"/>
    </source>
</evidence>
<dbReference type="RefSeq" id="WP_348955773.1">
    <property type="nucleotide sequence ID" value="NZ_JBDZYD010000016.1"/>
</dbReference>
<dbReference type="PANTHER" id="PTHR30055">
    <property type="entry name" value="HTH-TYPE TRANSCRIPTIONAL REGULATOR RUTR"/>
    <property type="match status" value="1"/>
</dbReference>
<evidence type="ECO:0000313" key="7">
    <source>
        <dbReference type="Proteomes" id="UP001440984"/>
    </source>
</evidence>
<keyword evidence="7" id="KW-1185">Reference proteome</keyword>
<dbReference type="InterPro" id="IPR050109">
    <property type="entry name" value="HTH-type_TetR-like_transc_reg"/>
</dbReference>
<keyword evidence="3" id="KW-0804">Transcription</keyword>
<gene>
    <name evidence="6" type="ORF">ABJI51_36995</name>
</gene>
<dbReference type="PANTHER" id="PTHR30055:SF234">
    <property type="entry name" value="HTH-TYPE TRANSCRIPTIONAL REGULATOR BETI"/>
    <property type="match status" value="1"/>
</dbReference>